<dbReference type="GO" id="GO:0004867">
    <property type="term" value="F:serine-type endopeptidase inhibitor activity"/>
    <property type="evidence" value="ECO:0007669"/>
    <property type="project" value="InterPro"/>
</dbReference>
<sequence length="163" mass="18191">GSFLLHERKQGTCLPGCGCSLRSMEASPKRNDRRCLKGLKKQISRNCTDPKYAFDKASSVCMRTCQKGYTFATQGECDSTCRSINICRGPRAVPSCAGQVFSIFYFDSGSGKCLMDKSCIFVGNNFPKRKECERTCIKRWAQHNHDFNGNRFASLGNDGDFHG</sequence>
<dbReference type="SUPFAM" id="SSF57362">
    <property type="entry name" value="BPTI-like"/>
    <property type="match status" value="1"/>
</dbReference>
<organism evidence="2">
    <name type="scientific">Amblyomma maculatum</name>
    <name type="common">Gulf Coast tick</name>
    <dbReference type="NCBI Taxonomy" id="34609"/>
    <lineage>
        <taxon>Eukaryota</taxon>
        <taxon>Metazoa</taxon>
        <taxon>Ecdysozoa</taxon>
        <taxon>Arthropoda</taxon>
        <taxon>Chelicerata</taxon>
        <taxon>Arachnida</taxon>
        <taxon>Acari</taxon>
        <taxon>Parasitiformes</taxon>
        <taxon>Ixodida</taxon>
        <taxon>Ixodoidea</taxon>
        <taxon>Ixodidae</taxon>
        <taxon>Amblyomminae</taxon>
        <taxon>Amblyomma</taxon>
    </lineage>
</organism>
<evidence type="ECO:0000313" key="2">
    <source>
        <dbReference type="EMBL" id="AEO33355.1"/>
    </source>
</evidence>
<dbReference type="InterPro" id="IPR002223">
    <property type="entry name" value="Kunitz_BPTI"/>
</dbReference>
<dbReference type="InterPro" id="IPR036880">
    <property type="entry name" value="Kunitz_BPTI_sf"/>
</dbReference>
<feature type="domain" description="BPTI/Kunitz inhibitor" evidence="1">
    <location>
        <begin position="85"/>
        <end position="137"/>
    </location>
</feature>
<accession>G3MIN7</accession>
<reference evidence="2" key="1">
    <citation type="journal article" date="2011" name="PLoS ONE">
        <title>A deep insight into the sialotranscriptome of the gulf coast tick, Amblyomma maculatum.</title>
        <authorList>
            <person name="Karim S."/>
            <person name="Singh P."/>
            <person name="Ribeiro J.M."/>
        </authorList>
    </citation>
    <scope>NUCLEOTIDE SEQUENCE</scope>
    <source>
        <tissue evidence="2">Salivary gland</tissue>
    </source>
</reference>
<dbReference type="EMBL" id="JO841738">
    <property type="protein sequence ID" value="AEO33355.1"/>
    <property type="molecule type" value="mRNA"/>
</dbReference>
<proteinExistence type="evidence at transcript level"/>
<dbReference type="AlphaFoldDB" id="G3MIN7"/>
<dbReference type="SMART" id="SM00131">
    <property type="entry name" value="KU"/>
    <property type="match status" value="1"/>
</dbReference>
<feature type="non-terminal residue" evidence="2">
    <location>
        <position position="1"/>
    </location>
</feature>
<name>G3MIN7_AMBMU</name>
<protein>
    <recommendedName>
        <fullName evidence="1">BPTI/Kunitz inhibitor domain-containing protein</fullName>
    </recommendedName>
</protein>
<dbReference type="Gene3D" id="4.10.410.10">
    <property type="entry name" value="Pancreatic trypsin inhibitor Kunitz domain"/>
    <property type="match status" value="1"/>
</dbReference>
<evidence type="ECO:0000259" key="1">
    <source>
        <dbReference type="SMART" id="SM00131"/>
    </source>
</evidence>